<organism evidence="1 2">
    <name type="scientific">Phytophthora infestans</name>
    <name type="common">Potato late blight agent</name>
    <name type="synonym">Botrytis infestans</name>
    <dbReference type="NCBI Taxonomy" id="4787"/>
    <lineage>
        <taxon>Eukaryota</taxon>
        <taxon>Sar</taxon>
        <taxon>Stramenopiles</taxon>
        <taxon>Oomycota</taxon>
        <taxon>Peronosporomycetes</taxon>
        <taxon>Peronosporales</taxon>
        <taxon>Peronosporaceae</taxon>
        <taxon>Phytophthora</taxon>
    </lineage>
</organism>
<keyword evidence="2" id="KW-1185">Reference proteome</keyword>
<reference evidence="1" key="1">
    <citation type="submission" date="2020-04" db="EMBL/GenBank/DDBJ databases">
        <title>Hybrid Assembly of Korean Phytophthora infestans isolates.</title>
        <authorList>
            <person name="Prokchorchik M."/>
            <person name="Lee Y."/>
            <person name="Seo J."/>
            <person name="Cho J.-H."/>
            <person name="Park Y.-E."/>
            <person name="Jang D.-C."/>
            <person name="Im J.-S."/>
            <person name="Choi J.-G."/>
            <person name="Park H.-J."/>
            <person name="Lee G.-B."/>
            <person name="Lee Y.-G."/>
            <person name="Hong S.-Y."/>
            <person name="Cho K."/>
            <person name="Sohn K.H."/>
        </authorList>
    </citation>
    <scope>NUCLEOTIDE SEQUENCE</scope>
    <source>
        <strain evidence="1">KR_1_A1</strain>
    </source>
</reference>
<comment type="caution">
    <text evidence="1">The sequence shown here is derived from an EMBL/GenBank/DDBJ whole genome shotgun (WGS) entry which is preliminary data.</text>
</comment>
<dbReference type="Proteomes" id="UP000602510">
    <property type="component" value="Unassembled WGS sequence"/>
</dbReference>
<sequence length="99" mass="10305">MVESAPSAVGLDVPAAVEAAVDGALERLAHACACLAASSLEAKGTPHAQPAENRSRNAVRRCREVLCIFNDAQLPAAYAHSVQSNRDALCVYTARTEAG</sequence>
<dbReference type="EMBL" id="WSZM01001415">
    <property type="protein sequence ID" value="KAF4027551.1"/>
    <property type="molecule type" value="Genomic_DNA"/>
</dbReference>
<evidence type="ECO:0000313" key="2">
    <source>
        <dbReference type="Proteomes" id="UP000602510"/>
    </source>
</evidence>
<proteinExistence type="predicted"/>
<protein>
    <submittedName>
        <fullName evidence="1">Uncharacterized protein</fullName>
    </submittedName>
</protein>
<gene>
    <name evidence="1" type="ORF">GN244_ATG20833</name>
</gene>
<name>A0A833SS67_PHYIN</name>
<accession>A0A833SS67</accession>
<dbReference type="AlphaFoldDB" id="A0A833SS67"/>
<evidence type="ECO:0000313" key="1">
    <source>
        <dbReference type="EMBL" id="KAF4027551.1"/>
    </source>
</evidence>